<keyword evidence="3" id="KW-0963">Cytoplasm</keyword>
<dbReference type="InterPro" id="IPR001202">
    <property type="entry name" value="WW_dom"/>
</dbReference>
<dbReference type="PANTHER" id="PTHR17616">
    <property type="entry name" value="YES-ASSOCIATED PROTEIN YAP1 FAMILY MEMBER"/>
    <property type="match status" value="1"/>
</dbReference>
<sequence length="546" mass="59536">MSAGEEPPKAVKASSVIHVRGDSDNDLEALFQVLSNKPLNSGANSFKNRKLPSSFFTPPDPGRHSREGSQDSSASGTNALLARQNPALAINHGRSLSSPAQLPRNLSAPPLVPVHAKQSSVDLLEDLGPQGWDPSGKQPRQHNQRYLLKCQISVADCWLNHLNVIKYTGGDGPGVKSCCIRGHYNDASVEMSVNQQQQQLWQQNLLDPRESVSTHSLNGATGQQTPTLSPSQSLQHSPAVSTQDLGPLPAGWEHGFTPQGEVYYINHKDQSTSWFDPRLRKRTFPLKTTRSDGLFAAKHLQKPAPMRVIQQQQQQAAAQQPQRQPQISVSVATPTHQLSPSTPQASPVPPSATPRATPNDKYIQNELAKIQREKERLKRAQDEVVVRESMLQEMMAQHSLEPKPPGSSLTAISTSSVDPFLSQPGSALESHHRQNSADSGVGLTSGYSLPRTPEDFLCNVDEMDTQDGGGGHKLMKHNNPTITSDFNMNELQGMDLGSLGDPTDHPGGPMDSDELEPSMLEPSLPDIGSDLLNDMEVPKMENLLYM</sequence>
<evidence type="ECO:0000313" key="10">
    <source>
        <dbReference type="Proteomes" id="UP000014760"/>
    </source>
</evidence>
<evidence type="ECO:0000256" key="3">
    <source>
        <dbReference type="ARBA" id="ARBA00022490"/>
    </source>
</evidence>
<dbReference type="EnsemblMetazoa" id="CapteT224614">
    <property type="protein sequence ID" value="CapteP224614"/>
    <property type="gene ID" value="CapteG224614"/>
</dbReference>
<reference evidence="9" key="3">
    <citation type="submission" date="2015-06" db="UniProtKB">
        <authorList>
            <consortium name="EnsemblMetazoa"/>
        </authorList>
    </citation>
    <scope>IDENTIFICATION</scope>
</reference>
<evidence type="ECO:0000256" key="6">
    <source>
        <dbReference type="SAM" id="MobiDB-lite"/>
    </source>
</evidence>
<dbReference type="GO" id="GO:0035329">
    <property type="term" value="P:hippo signaling"/>
    <property type="evidence" value="ECO:0007669"/>
    <property type="project" value="TreeGrafter"/>
</dbReference>
<dbReference type="InterPro" id="IPR036020">
    <property type="entry name" value="WW_dom_sf"/>
</dbReference>
<dbReference type="PROSITE" id="PS01159">
    <property type="entry name" value="WW_DOMAIN_1"/>
    <property type="match status" value="1"/>
</dbReference>
<dbReference type="EMBL" id="KB294746">
    <property type="protein sequence ID" value="ELU14123.1"/>
    <property type="molecule type" value="Genomic_DNA"/>
</dbReference>
<feature type="region of interest" description="Disordered" evidence="6">
    <location>
        <begin position="305"/>
        <end position="360"/>
    </location>
</feature>
<feature type="compositionally biased region" description="Polar residues" evidence="6">
    <location>
        <begin position="327"/>
        <end position="345"/>
    </location>
</feature>
<proteinExistence type="predicted"/>
<dbReference type="GO" id="GO:0045944">
    <property type="term" value="P:positive regulation of transcription by RNA polymerase II"/>
    <property type="evidence" value="ECO:0007669"/>
    <property type="project" value="TreeGrafter"/>
</dbReference>
<dbReference type="FunFam" id="2.20.70.10:FF:000019">
    <property type="entry name" value="Putative transcriptional coactivator YAP1"/>
    <property type="match status" value="1"/>
</dbReference>
<evidence type="ECO:0000313" key="9">
    <source>
        <dbReference type="EnsemblMetazoa" id="CapteP224614"/>
    </source>
</evidence>
<dbReference type="GO" id="GO:0003713">
    <property type="term" value="F:transcription coactivator activity"/>
    <property type="evidence" value="ECO:0007669"/>
    <property type="project" value="TreeGrafter"/>
</dbReference>
<organism evidence="8">
    <name type="scientific">Capitella teleta</name>
    <name type="common">Polychaete worm</name>
    <dbReference type="NCBI Taxonomy" id="283909"/>
    <lineage>
        <taxon>Eukaryota</taxon>
        <taxon>Metazoa</taxon>
        <taxon>Spiralia</taxon>
        <taxon>Lophotrochozoa</taxon>
        <taxon>Annelida</taxon>
        <taxon>Polychaeta</taxon>
        <taxon>Sedentaria</taxon>
        <taxon>Scolecida</taxon>
        <taxon>Capitellidae</taxon>
        <taxon>Capitella</taxon>
    </lineage>
</organism>
<accession>R7V5I7</accession>
<feature type="region of interest" description="Disordered" evidence="6">
    <location>
        <begin position="495"/>
        <end position="529"/>
    </location>
</feature>
<dbReference type="InterPro" id="IPR051583">
    <property type="entry name" value="YAP1"/>
</dbReference>
<evidence type="ECO:0000256" key="5">
    <source>
        <dbReference type="SAM" id="Coils"/>
    </source>
</evidence>
<keyword evidence="10" id="KW-1185">Reference proteome</keyword>
<feature type="coiled-coil region" evidence="5">
    <location>
        <begin position="360"/>
        <end position="387"/>
    </location>
</feature>
<dbReference type="Proteomes" id="UP000014760">
    <property type="component" value="Unassembled WGS sequence"/>
</dbReference>
<dbReference type="Gene3D" id="2.20.70.10">
    <property type="match status" value="1"/>
</dbReference>
<dbReference type="PANTHER" id="PTHR17616:SF8">
    <property type="entry name" value="TRANSCRIPTIONAL COACTIVATOR YORKIE"/>
    <property type="match status" value="1"/>
</dbReference>
<dbReference type="SUPFAM" id="SSF51045">
    <property type="entry name" value="WW domain"/>
    <property type="match status" value="1"/>
</dbReference>
<dbReference type="OMA" id="IIHPRAN"/>
<evidence type="ECO:0000256" key="4">
    <source>
        <dbReference type="ARBA" id="ARBA00023242"/>
    </source>
</evidence>
<dbReference type="SMART" id="SM00456">
    <property type="entry name" value="WW"/>
    <property type="match status" value="1"/>
</dbReference>
<feature type="region of interest" description="Disordered" evidence="6">
    <location>
        <begin position="211"/>
        <end position="252"/>
    </location>
</feature>
<feature type="region of interest" description="Disordered" evidence="6">
    <location>
        <begin position="38"/>
        <end position="76"/>
    </location>
</feature>
<feature type="compositionally biased region" description="Low complexity" evidence="6">
    <location>
        <begin position="310"/>
        <end position="326"/>
    </location>
</feature>
<dbReference type="EMBL" id="AMQN01004940">
    <property type="status" value="NOT_ANNOTATED_CDS"/>
    <property type="molecule type" value="Genomic_DNA"/>
</dbReference>
<dbReference type="GO" id="GO:0005737">
    <property type="term" value="C:cytoplasm"/>
    <property type="evidence" value="ECO:0007669"/>
    <property type="project" value="UniProtKB-SubCell"/>
</dbReference>
<evidence type="ECO:0000259" key="7">
    <source>
        <dbReference type="PROSITE" id="PS50020"/>
    </source>
</evidence>
<dbReference type="HOGENOM" id="CLU_041917_0_1_1"/>
<dbReference type="Pfam" id="PF00397">
    <property type="entry name" value="WW"/>
    <property type="match status" value="1"/>
</dbReference>
<dbReference type="GO" id="GO:0005634">
    <property type="term" value="C:nucleus"/>
    <property type="evidence" value="ECO:0007669"/>
    <property type="project" value="UniProtKB-SubCell"/>
</dbReference>
<reference evidence="8 10" key="2">
    <citation type="journal article" date="2013" name="Nature">
        <title>Insights into bilaterian evolution from three spiralian genomes.</title>
        <authorList>
            <person name="Simakov O."/>
            <person name="Marletaz F."/>
            <person name="Cho S.J."/>
            <person name="Edsinger-Gonzales E."/>
            <person name="Havlak P."/>
            <person name="Hellsten U."/>
            <person name="Kuo D.H."/>
            <person name="Larsson T."/>
            <person name="Lv J."/>
            <person name="Arendt D."/>
            <person name="Savage R."/>
            <person name="Osoegawa K."/>
            <person name="de Jong P."/>
            <person name="Grimwood J."/>
            <person name="Chapman J.A."/>
            <person name="Shapiro H."/>
            <person name="Aerts A."/>
            <person name="Otillar R.P."/>
            <person name="Terry A.Y."/>
            <person name="Boore J.L."/>
            <person name="Grigoriev I.V."/>
            <person name="Lindberg D.R."/>
            <person name="Seaver E.C."/>
            <person name="Weisblat D.A."/>
            <person name="Putnam N.H."/>
            <person name="Rokhsar D.S."/>
        </authorList>
    </citation>
    <scope>NUCLEOTIDE SEQUENCE</scope>
    <source>
        <strain evidence="8 10">I ESC-2004</strain>
    </source>
</reference>
<feature type="domain" description="WW" evidence="7">
    <location>
        <begin position="246"/>
        <end position="279"/>
    </location>
</feature>
<keyword evidence="4" id="KW-0539">Nucleus</keyword>
<reference evidence="10" key="1">
    <citation type="submission" date="2012-12" db="EMBL/GenBank/DDBJ databases">
        <authorList>
            <person name="Hellsten U."/>
            <person name="Grimwood J."/>
            <person name="Chapman J.A."/>
            <person name="Shapiro H."/>
            <person name="Aerts A."/>
            <person name="Otillar R.P."/>
            <person name="Terry A.Y."/>
            <person name="Boore J.L."/>
            <person name="Simakov O."/>
            <person name="Marletaz F."/>
            <person name="Cho S.-J."/>
            <person name="Edsinger-Gonzales E."/>
            <person name="Havlak P."/>
            <person name="Kuo D.-H."/>
            <person name="Larsson T."/>
            <person name="Lv J."/>
            <person name="Arendt D."/>
            <person name="Savage R."/>
            <person name="Osoegawa K."/>
            <person name="de Jong P."/>
            <person name="Lindberg D.R."/>
            <person name="Seaver E.C."/>
            <person name="Weisblat D.A."/>
            <person name="Putnam N.H."/>
            <person name="Grigoriev I.V."/>
            <person name="Rokhsar D.S."/>
        </authorList>
    </citation>
    <scope>NUCLEOTIDE SEQUENCE</scope>
    <source>
        <strain evidence="10">I ESC-2004</strain>
    </source>
</reference>
<dbReference type="AlphaFoldDB" id="R7V5I7"/>
<feature type="region of interest" description="Disordered" evidence="6">
    <location>
        <begin position="417"/>
        <end position="448"/>
    </location>
</feature>
<keyword evidence="5" id="KW-0175">Coiled coil</keyword>
<evidence type="ECO:0000313" key="8">
    <source>
        <dbReference type="EMBL" id="ELU14123.1"/>
    </source>
</evidence>
<evidence type="ECO:0000256" key="1">
    <source>
        <dbReference type="ARBA" id="ARBA00004123"/>
    </source>
</evidence>
<dbReference type="OrthoDB" id="3045089at2759"/>
<comment type="subcellular location">
    <subcellularLocation>
        <location evidence="2">Cytoplasm</location>
    </subcellularLocation>
    <subcellularLocation>
        <location evidence="1">Nucleus</location>
    </subcellularLocation>
</comment>
<dbReference type="CDD" id="cd00201">
    <property type="entry name" value="WW"/>
    <property type="match status" value="1"/>
</dbReference>
<feature type="compositionally biased region" description="Polar residues" evidence="6">
    <location>
        <begin position="213"/>
        <end position="244"/>
    </location>
</feature>
<gene>
    <name evidence="8" type="ORF">CAPTEDRAFT_224614</name>
</gene>
<protein>
    <recommendedName>
        <fullName evidence="7">WW domain-containing protein</fullName>
    </recommendedName>
</protein>
<dbReference type="PROSITE" id="PS50020">
    <property type="entry name" value="WW_DOMAIN_2"/>
    <property type="match status" value="1"/>
</dbReference>
<dbReference type="EMBL" id="AMQN01004941">
    <property type="status" value="NOT_ANNOTATED_CDS"/>
    <property type="molecule type" value="Genomic_DNA"/>
</dbReference>
<name>R7V5I7_CAPTE</name>
<evidence type="ECO:0000256" key="2">
    <source>
        <dbReference type="ARBA" id="ARBA00004496"/>
    </source>
</evidence>
<dbReference type="STRING" id="283909.R7V5I7"/>